<proteinExistence type="predicted"/>
<dbReference type="AlphaFoldDB" id="F6HZ91"/>
<dbReference type="InParanoid" id="F6HZ91"/>
<dbReference type="HOGENOM" id="CLU_2643091_0_0_1"/>
<accession>F6HZ91</accession>
<dbReference type="EMBL" id="FN596502">
    <property type="protein sequence ID" value="CCB60006.1"/>
    <property type="molecule type" value="Genomic_DNA"/>
</dbReference>
<name>F6HZ91_VITVI</name>
<evidence type="ECO:0000313" key="1">
    <source>
        <dbReference type="EMBL" id="CCB60006.1"/>
    </source>
</evidence>
<organism evidence="1 2">
    <name type="scientific">Vitis vinifera</name>
    <name type="common">Grape</name>
    <dbReference type="NCBI Taxonomy" id="29760"/>
    <lineage>
        <taxon>Eukaryota</taxon>
        <taxon>Viridiplantae</taxon>
        <taxon>Streptophyta</taxon>
        <taxon>Embryophyta</taxon>
        <taxon>Tracheophyta</taxon>
        <taxon>Spermatophyta</taxon>
        <taxon>Magnoliopsida</taxon>
        <taxon>eudicotyledons</taxon>
        <taxon>Gunneridae</taxon>
        <taxon>Pentapetalae</taxon>
        <taxon>rosids</taxon>
        <taxon>Vitales</taxon>
        <taxon>Vitaceae</taxon>
        <taxon>Viteae</taxon>
        <taxon>Vitis</taxon>
    </lineage>
</organism>
<gene>
    <name evidence="1" type="ordered locus">VIT_07s0005g01270</name>
</gene>
<dbReference type="PaxDb" id="29760-VIT_07s0005g01270.t01"/>
<dbReference type="Proteomes" id="UP000009183">
    <property type="component" value="Chromosome 7"/>
</dbReference>
<keyword evidence="2" id="KW-1185">Reference proteome</keyword>
<evidence type="ECO:0000313" key="2">
    <source>
        <dbReference type="Proteomes" id="UP000009183"/>
    </source>
</evidence>
<reference evidence="2" key="1">
    <citation type="journal article" date="2007" name="Nature">
        <title>The grapevine genome sequence suggests ancestral hexaploidization in major angiosperm phyla.</title>
        <authorList>
            <consortium name="The French-Italian Public Consortium for Grapevine Genome Characterization."/>
            <person name="Jaillon O."/>
            <person name="Aury J.-M."/>
            <person name="Noel B."/>
            <person name="Policriti A."/>
            <person name="Clepet C."/>
            <person name="Casagrande A."/>
            <person name="Choisne N."/>
            <person name="Aubourg S."/>
            <person name="Vitulo N."/>
            <person name="Jubin C."/>
            <person name="Vezzi A."/>
            <person name="Legeai F."/>
            <person name="Hugueney P."/>
            <person name="Dasilva C."/>
            <person name="Horner D."/>
            <person name="Mica E."/>
            <person name="Jublot D."/>
            <person name="Poulain J."/>
            <person name="Bruyere C."/>
            <person name="Billault A."/>
            <person name="Segurens B."/>
            <person name="Gouyvenoux M."/>
            <person name="Ugarte E."/>
            <person name="Cattonaro F."/>
            <person name="Anthouard V."/>
            <person name="Vico V."/>
            <person name="Del Fabbro C."/>
            <person name="Alaux M."/>
            <person name="Di Gaspero G."/>
            <person name="Dumas V."/>
            <person name="Felice N."/>
            <person name="Paillard S."/>
            <person name="Juman I."/>
            <person name="Moroldo M."/>
            <person name="Scalabrin S."/>
            <person name="Canaguier A."/>
            <person name="Le Clainche I."/>
            <person name="Malacrida G."/>
            <person name="Durand E."/>
            <person name="Pesole G."/>
            <person name="Laucou V."/>
            <person name="Chatelet P."/>
            <person name="Merdinoglu D."/>
            <person name="Delledonne M."/>
            <person name="Pezzotti M."/>
            <person name="Lecharny A."/>
            <person name="Scarpelli C."/>
            <person name="Artiguenave F."/>
            <person name="Pe M.E."/>
            <person name="Valle G."/>
            <person name="Morgante M."/>
            <person name="Caboche M."/>
            <person name="Adam-Blondon A.-F."/>
            <person name="Weissenbach J."/>
            <person name="Quetier F."/>
            <person name="Wincker P."/>
        </authorList>
    </citation>
    <scope>NUCLEOTIDE SEQUENCE [LARGE SCALE GENOMIC DNA]</scope>
    <source>
        <strain evidence="2">cv. Pinot noir / PN40024</strain>
    </source>
</reference>
<protein>
    <submittedName>
        <fullName evidence="1">Uncharacterized protein</fullName>
    </submittedName>
</protein>
<sequence length="77" mass="9155">MLIQRKRSQRRLLFLVKTLSTLYINETQLYSHQCLHWKVNQRPRIVSQERGMRAMGVGDETVEMEETGYTEERIVGD</sequence>
<dbReference type="STRING" id="29760.F6HZ91"/>